<dbReference type="SMART" id="SM00271">
    <property type="entry name" value="DnaJ"/>
    <property type="match status" value="1"/>
</dbReference>
<proteinExistence type="predicted"/>
<evidence type="ECO:0000313" key="5">
    <source>
        <dbReference type="Proteomes" id="UP000823775"/>
    </source>
</evidence>
<dbReference type="PANTHER" id="PTHR45098:SF3">
    <property type="entry name" value="J DOMAIN-CONTAINING PROTEIN"/>
    <property type="match status" value="1"/>
</dbReference>
<reference evidence="4 5" key="1">
    <citation type="journal article" date="2021" name="BMC Genomics">
        <title>Datura genome reveals duplications of psychoactive alkaloid biosynthetic genes and high mutation rate following tissue culture.</title>
        <authorList>
            <person name="Rajewski A."/>
            <person name="Carter-House D."/>
            <person name="Stajich J."/>
            <person name="Litt A."/>
        </authorList>
    </citation>
    <scope>NUCLEOTIDE SEQUENCE [LARGE SCALE GENOMIC DNA]</scope>
    <source>
        <strain evidence="4">AR-01</strain>
    </source>
</reference>
<accession>A0ABS8Y7C0</accession>
<dbReference type="Pfam" id="PF00076">
    <property type="entry name" value="RRM_1"/>
    <property type="match status" value="1"/>
</dbReference>
<dbReference type="InterPro" id="IPR012677">
    <property type="entry name" value="Nucleotide-bd_a/b_plait_sf"/>
</dbReference>
<dbReference type="PROSITE" id="PS50102">
    <property type="entry name" value="RRM"/>
    <property type="match status" value="1"/>
</dbReference>
<evidence type="ECO:0000259" key="2">
    <source>
        <dbReference type="PROSITE" id="PS50076"/>
    </source>
</evidence>
<dbReference type="InterPro" id="IPR001623">
    <property type="entry name" value="DnaJ_domain"/>
</dbReference>
<organism evidence="4 5">
    <name type="scientific">Datura stramonium</name>
    <name type="common">Jimsonweed</name>
    <name type="synonym">Common thornapple</name>
    <dbReference type="NCBI Taxonomy" id="4076"/>
    <lineage>
        <taxon>Eukaryota</taxon>
        <taxon>Viridiplantae</taxon>
        <taxon>Streptophyta</taxon>
        <taxon>Embryophyta</taxon>
        <taxon>Tracheophyta</taxon>
        <taxon>Spermatophyta</taxon>
        <taxon>Magnoliopsida</taxon>
        <taxon>eudicotyledons</taxon>
        <taxon>Gunneridae</taxon>
        <taxon>Pentapetalae</taxon>
        <taxon>asterids</taxon>
        <taxon>lamiids</taxon>
        <taxon>Solanales</taxon>
        <taxon>Solanaceae</taxon>
        <taxon>Solanoideae</taxon>
        <taxon>Datureae</taxon>
        <taxon>Datura</taxon>
    </lineage>
</organism>
<feature type="non-terminal residue" evidence="4">
    <location>
        <position position="214"/>
    </location>
</feature>
<dbReference type="SUPFAM" id="SSF54928">
    <property type="entry name" value="RNA-binding domain, RBD"/>
    <property type="match status" value="1"/>
</dbReference>
<dbReference type="InterPro" id="IPR036869">
    <property type="entry name" value="J_dom_sf"/>
</dbReference>
<dbReference type="EMBL" id="JACEIK010046713">
    <property type="protein sequence ID" value="MCE5167069.1"/>
    <property type="molecule type" value="Genomic_DNA"/>
</dbReference>
<keyword evidence="1" id="KW-0694">RNA-binding</keyword>
<name>A0ABS8Y7C0_DATST</name>
<dbReference type="Proteomes" id="UP000823775">
    <property type="component" value="Unassembled WGS sequence"/>
</dbReference>
<comment type="caution">
    <text evidence="4">The sequence shown here is derived from an EMBL/GenBank/DDBJ whole genome shotgun (WGS) entry which is preliminary data.</text>
</comment>
<gene>
    <name evidence="4" type="ORF">HAX54_035657</name>
</gene>
<evidence type="ECO:0000259" key="3">
    <source>
        <dbReference type="PROSITE" id="PS50102"/>
    </source>
</evidence>
<sequence length="214" mass="24683">MDTEVDHYAVLDLPSGQEGVKLTEKDICKAYRKKALELHPDKRPDDPINAHLNFQKLKISYEILKNEKKRKLFHERIVIQRQLQKQKNQRMMSDARAAVPDINLARAAVVVPDINLARLEEEERIARKLIEEIAQIRAMLHSKKVPTENVDKGKVLKVSWGKMGEDYTCERLRDMFSKFGEVEHVILSSRCCKKKRYAIVEMSSKDAANKAVSS</sequence>
<dbReference type="SUPFAM" id="SSF46565">
    <property type="entry name" value="Chaperone J-domain"/>
    <property type="match status" value="1"/>
</dbReference>
<evidence type="ECO:0000256" key="1">
    <source>
        <dbReference type="PROSITE-ProRule" id="PRU00176"/>
    </source>
</evidence>
<dbReference type="InterPro" id="IPR018253">
    <property type="entry name" value="DnaJ_domain_CS"/>
</dbReference>
<dbReference type="PRINTS" id="PR00625">
    <property type="entry name" value="JDOMAIN"/>
</dbReference>
<feature type="domain" description="J" evidence="2">
    <location>
        <begin position="6"/>
        <end position="77"/>
    </location>
</feature>
<dbReference type="InterPro" id="IPR035979">
    <property type="entry name" value="RBD_domain_sf"/>
</dbReference>
<dbReference type="InterPro" id="IPR000504">
    <property type="entry name" value="RRM_dom"/>
</dbReference>
<dbReference type="Gene3D" id="1.10.287.110">
    <property type="entry name" value="DnaJ domain"/>
    <property type="match status" value="1"/>
</dbReference>
<feature type="domain" description="RRM" evidence="3">
    <location>
        <begin position="156"/>
        <end position="214"/>
    </location>
</feature>
<dbReference type="Pfam" id="PF00226">
    <property type="entry name" value="DnaJ"/>
    <property type="match status" value="1"/>
</dbReference>
<evidence type="ECO:0008006" key="6">
    <source>
        <dbReference type="Google" id="ProtNLM"/>
    </source>
</evidence>
<protein>
    <recommendedName>
        <fullName evidence="6">J domain-containing protein</fullName>
    </recommendedName>
</protein>
<evidence type="ECO:0000313" key="4">
    <source>
        <dbReference type="EMBL" id="MCE5167069.1"/>
    </source>
</evidence>
<dbReference type="CDD" id="cd06257">
    <property type="entry name" value="DnaJ"/>
    <property type="match status" value="1"/>
</dbReference>
<dbReference type="PROSITE" id="PS50076">
    <property type="entry name" value="DNAJ_2"/>
    <property type="match status" value="1"/>
</dbReference>
<dbReference type="Gene3D" id="3.30.70.330">
    <property type="match status" value="1"/>
</dbReference>
<dbReference type="PROSITE" id="PS00636">
    <property type="entry name" value="DNAJ_1"/>
    <property type="match status" value="1"/>
</dbReference>
<dbReference type="PANTHER" id="PTHR45098">
    <property type="entry name" value="DNAJ DOMAIN CONTAINING PROTEIN, EXPRESSED"/>
    <property type="match status" value="1"/>
</dbReference>
<keyword evidence="5" id="KW-1185">Reference proteome</keyword>